<keyword evidence="1" id="KW-1133">Transmembrane helix</keyword>
<comment type="caution">
    <text evidence="2">The sequence shown here is derived from an EMBL/GenBank/DDBJ whole genome shotgun (WGS) entry which is preliminary data.</text>
</comment>
<evidence type="ECO:0000313" key="3">
    <source>
        <dbReference type="Proteomes" id="UP001499915"/>
    </source>
</evidence>
<feature type="transmembrane region" description="Helical" evidence="1">
    <location>
        <begin position="25"/>
        <end position="58"/>
    </location>
</feature>
<reference evidence="3" key="1">
    <citation type="journal article" date="2019" name="Int. J. Syst. Evol. Microbiol.">
        <title>The Global Catalogue of Microorganisms (GCM) 10K type strain sequencing project: providing services to taxonomists for standard genome sequencing and annotation.</title>
        <authorList>
            <consortium name="The Broad Institute Genomics Platform"/>
            <consortium name="The Broad Institute Genome Sequencing Center for Infectious Disease"/>
            <person name="Wu L."/>
            <person name="Ma J."/>
        </authorList>
    </citation>
    <scope>NUCLEOTIDE SEQUENCE [LARGE SCALE GENOMIC DNA]</scope>
    <source>
        <strain evidence="3">JCM 15134</strain>
    </source>
</reference>
<keyword evidence="1" id="KW-0812">Transmembrane</keyword>
<organism evidence="2 3">
    <name type="scientific">Marinobacterium maritimum</name>
    <dbReference type="NCBI Taxonomy" id="500162"/>
    <lineage>
        <taxon>Bacteria</taxon>
        <taxon>Pseudomonadati</taxon>
        <taxon>Pseudomonadota</taxon>
        <taxon>Gammaproteobacteria</taxon>
        <taxon>Oceanospirillales</taxon>
        <taxon>Oceanospirillaceae</taxon>
        <taxon>Marinobacterium</taxon>
    </lineage>
</organism>
<evidence type="ECO:0000313" key="2">
    <source>
        <dbReference type="EMBL" id="GAA0684893.1"/>
    </source>
</evidence>
<dbReference type="RefSeq" id="WP_343802630.1">
    <property type="nucleotide sequence ID" value="NZ_BAAAET010000001.1"/>
</dbReference>
<evidence type="ECO:0000256" key="1">
    <source>
        <dbReference type="SAM" id="Phobius"/>
    </source>
</evidence>
<name>A0ABP3T9C4_9GAMM</name>
<dbReference type="Proteomes" id="UP001499915">
    <property type="component" value="Unassembled WGS sequence"/>
</dbReference>
<sequence>MIGKEMDVEVLDHLLNTFRLLGESYLWRLCLVITTPVVALFHVGSGLLFVCMLCGVGLYVRSARLAGLLGWYMVTLTLLLYYSAPEAGHFIELLLRAPARNSSPAISTQDVLNAIPQTWNNRLFWALLFGLRGGFIIGLGLGMLGRMLWGYNPRLRY</sequence>
<dbReference type="EMBL" id="BAAAET010000001">
    <property type="protein sequence ID" value="GAA0684893.1"/>
    <property type="molecule type" value="Genomic_DNA"/>
</dbReference>
<accession>A0ABP3T9C4</accession>
<gene>
    <name evidence="2" type="ORF">GCM10009104_07960</name>
</gene>
<feature type="transmembrane region" description="Helical" evidence="1">
    <location>
        <begin position="123"/>
        <end position="149"/>
    </location>
</feature>
<keyword evidence="3" id="KW-1185">Reference proteome</keyword>
<protein>
    <submittedName>
        <fullName evidence="2">Uncharacterized protein</fullName>
    </submittedName>
</protein>
<keyword evidence="1" id="KW-0472">Membrane</keyword>
<feature type="transmembrane region" description="Helical" evidence="1">
    <location>
        <begin position="65"/>
        <end position="84"/>
    </location>
</feature>
<proteinExistence type="predicted"/>